<gene>
    <name evidence="1" type="ORF">Q664_26700</name>
</gene>
<sequence>MASIESAISEQLAQAFTVCIPYELQPGMDQLPSDTRHTLLGELFRLAVQAWQERCLLPRHGPVTLEFLLAGCDVGIELDAPRARLTLVSLIRGRH</sequence>
<accession>A0A084SQH4</accession>
<dbReference type="Proteomes" id="UP000028547">
    <property type="component" value="Unassembled WGS sequence"/>
</dbReference>
<organism evidence="1 2">
    <name type="scientific">Archangium violaceum Cb vi76</name>
    <dbReference type="NCBI Taxonomy" id="1406225"/>
    <lineage>
        <taxon>Bacteria</taxon>
        <taxon>Pseudomonadati</taxon>
        <taxon>Myxococcota</taxon>
        <taxon>Myxococcia</taxon>
        <taxon>Myxococcales</taxon>
        <taxon>Cystobacterineae</taxon>
        <taxon>Archangiaceae</taxon>
        <taxon>Archangium</taxon>
    </lineage>
</organism>
<evidence type="ECO:0000313" key="1">
    <source>
        <dbReference type="EMBL" id="KFA90709.1"/>
    </source>
</evidence>
<protein>
    <submittedName>
        <fullName evidence="1">Uncharacterized protein</fullName>
    </submittedName>
</protein>
<evidence type="ECO:0000313" key="2">
    <source>
        <dbReference type="Proteomes" id="UP000028547"/>
    </source>
</evidence>
<proteinExistence type="predicted"/>
<dbReference type="RefSeq" id="WP_043401385.1">
    <property type="nucleotide sequence ID" value="NZ_JPMI01000178.1"/>
</dbReference>
<comment type="caution">
    <text evidence="1">The sequence shown here is derived from an EMBL/GenBank/DDBJ whole genome shotgun (WGS) entry which is preliminary data.</text>
</comment>
<reference evidence="1 2" key="1">
    <citation type="submission" date="2014-07" db="EMBL/GenBank/DDBJ databases">
        <title>Draft Genome Sequence of Gephyronic Acid Producer, Cystobacter violaceus Strain Cb vi76.</title>
        <authorList>
            <person name="Stevens D.C."/>
            <person name="Young J."/>
            <person name="Carmichael R."/>
            <person name="Tan J."/>
            <person name="Taylor R.E."/>
        </authorList>
    </citation>
    <scope>NUCLEOTIDE SEQUENCE [LARGE SCALE GENOMIC DNA]</scope>
    <source>
        <strain evidence="1 2">Cb vi76</strain>
    </source>
</reference>
<dbReference type="AlphaFoldDB" id="A0A084SQH4"/>
<dbReference type="EMBL" id="JPMI01000178">
    <property type="protein sequence ID" value="KFA90709.1"/>
    <property type="molecule type" value="Genomic_DNA"/>
</dbReference>
<name>A0A084SQH4_9BACT</name>